<gene>
    <name evidence="1" type="ORF">SCAL_000923</name>
</gene>
<accession>A0A1F2PAK8</accession>
<dbReference type="AlphaFoldDB" id="A0A1F2PAK8"/>
<comment type="caution">
    <text evidence="1">The sequence shown here is derived from an EMBL/GenBank/DDBJ whole genome shotgun (WGS) entry which is preliminary data.</text>
</comment>
<evidence type="ECO:0000313" key="2">
    <source>
        <dbReference type="Proteomes" id="UP000186940"/>
    </source>
</evidence>
<dbReference type="EMBL" id="LYOS01000002">
    <property type="protein sequence ID" value="OFV68283.1"/>
    <property type="molecule type" value="Genomic_DNA"/>
</dbReference>
<keyword evidence="2" id="KW-1185">Reference proteome</keyword>
<evidence type="ECO:0000313" key="1">
    <source>
        <dbReference type="EMBL" id="OFV68283.1"/>
    </source>
</evidence>
<protein>
    <submittedName>
        <fullName evidence="1">Uncharacterized protein</fullName>
    </submittedName>
</protein>
<dbReference type="Proteomes" id="UP000186940">
    <property type="component" value="Unassembled WGS sequence"/>
</dbReference>
<proteinExistence type="predicted"/>
<sequence>MEIEVNLTRSGARLITLGRVELELSKDNAKTLKEMLIKELESKA</sequence>
<organism evidence="1 2">
    <name type="scientific">Candidatus Syntropharchaeum caldarium</name>
    <dbReference type="NCBI Taxonomy" id="1838285"/>
    <lineage>
        <taxon>Archaea</taxon>
        <taxon>Methanobacteriati</taxon>
        <taxon>Methanobacteriota</taxon>
        <taxon>Stenosarchaea group</taxon>
        <taxon>Methanomicrobia</taxon>
        <taxon>Methanosarcinales</taxon>
        <taxon>ANME-2 cluster</taxon>
        <taxon>Candidatus Syntropharchaeum</taxon>
    </lineage>
</organism>
<reference evidence="1" key="1">
    <citation type="submission" date="2016-05" db="EMBL/GenBank/DDBJ databases">
        <title>Microbial consortia oxidize butane by reversing methanogenesis.</title>
        <authorList>
            <person name="Laso-Perez R."/>
            <person name="Richter M."/>
            <person name="Wegener G."/>
            <person name="Musat F."/>
        </authorList>
    </citation>
    <scope>NUCLEOTIDE SEQUENCE [LARGE SCALE GENOMIC DNA]</scope>
    <source>
        <strain evidence="1">BOX2</strain>
    </source>
</reference>
<dbReference type="STRING" id="1838285.SCAL_000923"/>
<name>A0A1F2PAK8_9EURY</name>